<dbReference type="Proteomes" id="UP000247480">
    <property type="component" value="Unassembled WGS sequence"/>
</dbReference>
<accession>A0A2V0QEA1</accession>
<comment type="caution">
    <text evidence="1">The sequence shown here is derived from an EMBL/GenBank/DDBJ whole genome shotgun (WGS) entry which is preliminary data.</text>
</comment>
<name>A0A2V0QEA1_PSESF</name>
<evidence type="ECO:0000313" key="1">
    <source>
        <dbReference type="EMBL" id="GBH08655.1"/>
    </source>
</evidence>
<gene>
    <name evidence="1" type="ORF">KPSA1_02032</name>
</gene>
<evidence type="ECO:0000313" key="2">
    <source>
        <dbReference type="Proteomes" id="UP000247480"/>
    </source>
</evidence>
<sequence length="42" mass="4865">MQLLTQYNDFTTYSLPYDRHPKTYSHLGIKSIVIAIADQLHA</sequence>
<dbReference type="EMBL" id="BGJZ01000096">
    <property type="protein sequence ID" value="GBH08655.1"/>
    <property type="molecule type" value="Genomic_DNA"/>
</dbReference>
<reference evidence="1 2" key="1">
    <citation type="submission" date="2018-04" db="EMBL/GenBank/DDBJ databases">
        <title>Draft genome sequence of Pseudomonas syringae pv. actinidiae biovar 1 strains isolated from kiwifruit in Kagawa prefecture.</title>
        <authorList>
            <person name="Tabuchi M."/>
            <person name="Saito M."/>
            <person name="Fujiwara S."/>
            <person name="Sasa N."/>
            <person name="Akimitsu K."/>
            <person name="Gomi K."/>
            <person name="Konishi-Sugita S."/>
            <person name="Hamano K."/>
            <person name="Kataoka I."/>
        </authorList>
    </citation>
    <scope>NUCLEOTIDE SEQUENCE [LARGE SCALE GENOMIC DNA]</scope>
    <source>
        <strain evidence="1 2">MAFF212206</strain>
    </source>
</reference>
<dbReference type="AlphaFoldDB" id="A0A2V0QEA1"/>
<organism evidence="1 2">
    <name type="scientific">Pseudomonas syringae pv. actinidiae</name>
    <dbReference type="NCBI Taxonomy" id="103796"/>
    <lineage>
        <taxon>Bacteria</taxon>
        <taxon>Pseudomonadati</taxon>
        <taxon>Pseudomonadota</taxon>
        <taxon>Gammaproteobacteria</taxon>
        <taxon>Pseudomonadales</taxon>
        <taxon>Pseudomonadaceae</taxon>
        <taxon>Pseudomonas</taxon>
        <taxon>Pseudomonas syringae</taxon>
    </lineage>
</organism>
<protein>
    <submittedName>
        <fullName evidence="1">Uncharacterized protein</fullName>
    </submittedName>
</protein>
<proteinExistence type="predicted"/>